<dbReference type="RefSeq" id="XP_002289093.1">
    <property type="nucleotide sequence ID" value="XM_002289057.1"/>
</dbReference>
<dbReference type="Proteomes" id="UP000001449">
    <property type="component" value="Chromosome 3"/>
</dbReference>
<evidence type="ECO:0000313" key="2">
    <source>
        <dbReference type="EMBL" id="EED94529.1"/>
    </source>
</evidence>
<dbReference type="AlphaFoldDB" id="B8BWJ6"/>
<reference evidence="2 3" key="2">
    <citation type="journal article" date="2008" name="Nature">
        <title>The Phaeodactylum genome reveals the evolutionary history of diatom genomes.</title>
        <authorList>
            <person name="Bowler C."/>
            <person name="Allen A.E."/>
            <person name="Badger J.H."/>
            <person name="Grimwood J."/>
            <person name="Jabbari K."/>
            <person name="Kuo A."/>
            <person name="Maheswari U."/>
            <person name="Martens C."/>
            <person name="Maumus F."/>
            <person name="Otillar R.P."/>
            <person name="Rayko E."/>
            <person name="Salamov A."/>
            <person name="Vandepoele K."/>
            <person name="Beszteri B."/>
            <person name="Gruber A."/>
            <person name="Heijde M."/>
            <person name="Katinka M."/>
            <person name="Mock T."/>
            <person name="Valentin K."/>
            <person name="Verret F."/>
            <person name="Berges J.A."/>
            <person name="Brownlee C."/>
            <person name="Cadoret J.P."/>
            <person name="Chiovitti A."/>
            <person name="Choi C.J."/>
            <person name="Coesel S."/>
            <person name="De Martino A."/>
            <person name="Detter J.C."/>
            <person name="Durkin C."/>
            <person name="Falciatore A."/>
            <person name="Fournet J."/>
            <person name="Haruta M."/>
            <person name="Huysman M.J."/>
            <person name="Jenkins B.D."/>
            <person name="Jiroutova K."/>
            <person name="Jorgensen R.E."/>
            <person name="Joubert Y."/>
            <person name="Kaplan A."/>
            <person name="Kroger N."/>
            <person name="Kroth P.G."/>
            <person name="La Roche J."/>
            <person name="Lindquist E."/>
            <person name="Lommer M."/>
            <person name="Martin-Jezequel V."/>
            <person name="Lopez P.J."/>
            <person name="Lucas S."/>
            <person name="Mangogna M."/>
            <person name="McGinnis K."/>
            <person name="Medlin L.K."/>
            <person name="Montsant A."/>
            <person name="Oudot-Le Secq M.P."/>
            <person name="Napoli C."/>
            <person name="Obornik M."/>
            <person name="Parker M.S."/>
            <person name="Petit J.L."/>
            <person name="Porcel B.M."/>
            <person name="Poulsen N."/>
            <person name="Robison M."/>
            <person name="Rychlewski L."/>
            <person name="Rynearson T.A."/>
            <person name="Schmutz J."/>
            <person name="Shapiro H."/>
            <person name="Siaut M."/>
            <person name="Stanley M."/>
            <person name="Sussman M.R."/>
            <person name="Taylor A.R."/>
            <person name="Vardi A."/>
            <person name="von Dassow P."/>
            <person name="Vyverman W."/>
            <person name="Willis A."/>
            <person name="Wyrwicz L.S."/>
            <person name="Rokhsar D.S."/>
            <person name="Weissenbach J."/>
            <person name="Armbrust E.V."/>
            <person name="Green B.R."/>
            <person name="Van de Peer Y."/>
            <person name="Grigoriev I.V."/>
        </authorList>
    </citation>
    <scope>NUCLEOTIDE SEQUENCE [LARGE SCALE GENOMIC DNA]</scope>
    <source>
        <strain evidence="2 3">CCMP1335</strain>
    </source>
</reference>
<dbReference type="PaxDb" id="35128-Thaps22027"/>
<dbReference type="HOGENOM" id="CLU_607656_0_0_1"/>
<keyword evidence="3" id="KW-1185">Reference proteome</keyword>
<proteinExistence type="predicted"/>
<feature type="compositionally biased region" description="Basic and acidic residues" evidence="1">
    <location>
        <begin position="424"/>
        <end position="434"/>
    </location>
</feature>
<dbReference type="GeneID" id="7443825"/>
<dbReference type="OMA" id="AYYTSER"/>
<sequence>MASSSTATHPKRRARHASPSFVYICVVLATCLGTQKSLVTAFAPPNSGVPSRPLSPLAARHRQDEHNNVDIPIASMARSFTTAAASSFMAASLLFSPPLVSPHDAQANVPPANAATTTSLSPTATSIDIDLKGVPALTRKAIINRDALSKYLVESLKSLKPILELLSESETVTVTPPEDVKGAIKSLTGGDAQFLVNNNLVDVRVESVPGVIVVRVINPNIPRLPFLKDGSAALKFVDEIVDAAPQELEKAAEEVQAFENFLTWGAPPKESKPINKGSTLDNFLSSKFKLNGNTVSLGALGDLTNSEVVLGGVGTGVVGVYGASYAYYVSSKEASEQEAEEKKAKAAEKRKLDAKADAAAKKKEKTAVEEVNVEDKKVEDVKEDTTVVVADESKEEVSPPPSAVTLAEEAREEASAPTRSSAALHDEGTEEQSKPKGRKRDAFRKMFRRNE</sequence>
<dbReference type="eggNOG" id="ENOG502QY9I">
    <property type="taxonomic scope" value="Eukaryota"/>
</dbReference>
<accession>B8BWJ6</accession>
<feature type="compositionally biased region" description="Basic and acidic residues" evidence="1">
    <location>
        <begin position="359"/>
        <end position="397"/>
    </location>
</feature>
<name>B8BWJ6_THAPS</name>
<dbReference type="KEGG" id="tps:THAPSDRAFT_22027"/>
<evidence type="ECO:0000313" key="3">
    <source>
        <dbReference type="Proteomes" id="UP000001449"/>
    </source>
</evidence>
<gene>
    <name evidence="2" type="ORF">THAPSDRAFT_22027</name>
</gene>
<feature type="compositionally biased region" description="Basic residues" evidence="1">
    <location>
        <begin position="435"/>
        <end position="451"/>
    </location>
</feature>
<evidence type="ECO:0000256" key="1">
    <source>
        <dbReference type="SAM" id="MobiDB-lite"/>
    </source>
</evidence>
<feature type="region of interest" description="Disordered" evidence="1">
    <location>
        <begin position="359"/>
        <end position="451"/>
    </location>
</feature>
<reference evidence="2 3" key="1">
    <citation type="journal article" date="2004" name="Science">
        <title>The genome of the diatom Thalassiosira pseudonana: ecology, evolution, and metabolism.</title>
        <authorList>
            <person name="Armbrust E.V."/>
            <person name="Berges J.A."/>
            <person name="Bowler C."/>
            <person name="Green B.R."/>
            <person name="Martinez D."/>
            <person name="Putnam N.H."/>
            <person name="Zhou S."/>
            <person name="Allen A.E."/>
            <person name="Apt K.E."/>
            <person name="Bechner M."/>
            <person name="Brzezinski M.A."/>
            <person name="Chaal B.K."/>
            <person name="Chiovitti A."/>
            <person name="Davis A.K."/>
            <person name="Demarest M.S."/>
            <person name="Detter J.C."/>
            <person name="Glavina T."/>
            <person name="Goodstein D."/>
            <person name="Hadi M.Z."/>
            <person name="Hellsten U."/>
            <person name="Hildebrand M."/>
            <person name="Jenkins B.D."/>
            <person name="Jurka J."/>
            <person name="Kapitonov V.V."/>
            <person name="Kroger N."/>
            <person name="Lau W.W."/>
            <person name="Lane T.W."/>
            <person name="Larimer F.W."/>
            <person name="Lippmeier J.C."/>
            <person name="Lucas S."/>
            <person name="Medina M."/>
            <person name="Montsant A."/>
            <person name="Obornik M."/>
            <person name="Parker M.S."/>
            <person name="Palenik B."/>
            <person name="Pazour G.J."/>
            <person name="Richardson P.M."/>
            <person name="Rynearson T.A."/>
            <person name="Saito M.A."/>
            <person name="Schwartz D.C."/>
            <person name="Thamatrakoln K."/>
            <person name="Valentin K."/>
            <person name="Vardi A."/>
            <person name="Wilkerson F.P."/>
            <person name="Rokhsar D.S."/>
        </authorList>
    </citation>
    <scope>NUCLEOTIDE SEQUENCE [LARGE SCALE GENOMIC DNA]</scope>
    <source>
        <strain evidence="2 3">CCMP1335</strain>
    </source>
</reference>
<dbReference type="InParanoid" id="B8BWJ6"/>
<organism evidence="2 3">
    <name type="scientific">Thalassiosira pseudonana</name>
    <name type="common">Marine diatom</name>
    <name type="synonym">Cyclotella nana</name>
    <dbReference type="NCBI Taxonomy" id="35128"/>
    <lineage>
        <taxon>Eukaryota</taxon>
        <taxon>Sar</taxon>
        <taxon>Stramenopiles</taxon>
        <taxon>Ochrophyta</taxon>
        <taxon>Bacillariophyta</taxon>
        <taxon>Coscinodiscophyceae</taxon>
        <taxon>Thalassiosirophycidae</taxon>
        <taxon>Thalassiosirales</taxon>
        <taxon>Thalassiosiraceae</taxon>
        <taxon>Thalassiosira</taxon>
    </lineage>
</organism>
<dbReference type="EMBL" id="CM000640">
    <property type="protein sequence ID" value="EED94529.1"/>
    <property type="molecule type" value="Genomic_DNA"/>
</dbReference>
<protein>
    <submittedName>
        <fullName evidence="2">Uncharacterized protein</fullName>
    </submittedName>
</protein>